<accession>A0AB36TFU2</accession>
<organism evidence="1 2">
    <name type="scientific">Acetivibrio thermocellus AD2</name>
    <dbReference type="NCBI Taxonomy" id="1138384"/>
    <lineage>
        <taxon>Bacteria</taxon>
        <taxon>Bacillati</taxon>
        <taxon>Bacillota</taxon>
        <taxon>Clostridia</taxon>
        <taxon>Eubacteriales</taxon>
        <taxon>Oscillospiraceae</taxon>
        <taxon>Acetivibrio</taxon>
    </lineage>
</organism>
<proteinExistence type="predicted"/>
<protein>
    <recommendedName>
        <fullName evidence="3">DUF1186 domain-containing protein</fullName>
    </recommendedName>
</protein>
<evidence type="ECO:0008006" key="3">
    <source>
        <dbReference type="Google" id="ProtNLM"/>
    </source>
</evidence>
<dbReference type="Proteomes" id="UP000223596">
    <property type="component" value="Unassembled WGS sequence"/>
</dbReference>
<name>A0AB36TFU2_ACETH</name>
<reference evidence="1 2" key="1">
    <citation type="submission" date="2017-09" db="EMBL/GenBank/DDBJ databases">
        <title>Evaluation of Pacific Biosciences Sequencing Technology to Finishing C. thermocellum Genome Sequences.</title>
        <authorList>
            <person name="Brown S."/>
        </authorList>
    </citation>
    <scope>NUCLEOTIDE SEQUENCE [LARGE SCALE GENOMIC DNA]</scope>
    <source>
        <strain evidence="1 2">AD2</strain>
    </source>
</reference>
<evidence type="ECO:0000313" key="1">
    <source>
        <dbReference type="EMBL" id="PFH02070.1"/>
    </source>
</evidence>
<sequence>MSAQSIYSVIYEGINSEGKLPKDFTLPFKKTFPNELKFMPGAKDGIGIFHFGAKSSEKVSKKIVKLLKSDCKKGSISSQNEIAELLNECGTLAVIDPILDSIRKEQKKFDIENLFDYACQFAFQSTDEELVKLGIGLLGLFDLSNDDKIIDKLLVLALYEEFTLYVIVAVLKYPNGNDIVFRIAQKVDGWGKIHAVERLEPTSDEIREWILRKGCANEIMDAYLGLECGNKGNLIGALRHGSIDDELFEGISVIIDALLDEGPVEGISVYEYAEEALRLYLQIASEHAVTITQFWRILNLQDWLINAQIAGRDELLKMCGNIINKESWREMILKILNSSDDERFFYAYDAAKRLNMDISELIFKAVKRNPVKRCGYLSIVYKNPEYANELTKIYEEILPLDEMATGMGDFIFAESLTEEHLCMVFVLEELKNYPKMGEKLVRTALKSPVIRERNGACIVMKEWCRILNQDLQTISPDLFSTLKKIVDIEVNADTKDNMRELLNITPE</sequence>
<dbReference type="RefSeq" id="WP_003519243.1">
    <property type="nucleotide sequence ID" value="NZ_CP013828.1"/>
</dbReference>
<comment type="caution">
    <text evidence="1">The sequence shown here is derived from an EMBL/GenBank/DDBJ whole genome shotgun (WGS) entry which is preliminary data.</text>
</comment>
<dbReference type="AlphaFoldDB" id="A0AB36TFU2"/>
<gene>
    <name evidence="1" type="ORF">M972_11832</name>
</gene>
<dbReference type="EMBL" id="PDBW01000001">
    <property type="protein sequence ID" value="PFH02070.1"/>
    <property type="molecule type" value="Genomic_DNA"/>
</dbReference>
<evidence type="ECO:0000313" key="2">
    <source>
        <dbReference type="Proteomes" id="UP000223596"/>
    </source>
</evidence>